<dbReference type="InterPro" id="IPR013111">
    <property type="entry name" value="EGF_extracell"/>
</dbReference>
<comment type="caution">
    <text evidence="2">Lacks conserved residue(s) required for the propagation of feature annotation.</text>
</comment>
<dbReference type="InterPro" id="IPR000742">
    <property type="entry name" value="EGF"/>
</dbReference>
<feature type="compositionally biased region" description="Low complexity" evidence="3">
    <location>
        <begin position="2970"/>
        <end position="2986"/>
    </location>
</feature>
<feature type="domain" description="EGF-like" evidence="5">
    <location>
        <begin position="2903"/>
        <end position="2941"/>
    </location>
</feature>
<keyword evidence="4" id="KW-0732">Signal</keyword>
<feature type="region of interest" description="Disordered" evidence="3">
    <location>
        <begin position="2645"/>
        <end position="2681"/>
    </location>
</feature>
<sequence length="3014" mass="335007">MKIAAILVAILAFTGSSQAAGSTDSTPRRFLGNGEEILHGRGTRLNPFNKPKHDAHRALVDAISHRTKHQAHLREELAKVQKRSPPRFSRRLTPDAKALRARALQTNSSEDIGEAVDSLLNLDECWRTSELGDDPFGNVTHLHPCYNELCQRRKSSTECLEVVYDFCCDRSLDDCEPSDDMKLLRTQASCDGETCSRFMGEESYSEPGDTDFKDCYFSNASLCENECSGRFWDMIDSYAWGACEWNKNCFANQLWNYEPEVQNVVNRIGKVTREASGGKTNIRRLDHSSNFRIFSSKQRRDLQDMDVTACNPERLVRVFDMVEAVKLDTCMPEGEELNYETCQTPLRCIEPLLSYLNSTFDETSPEVECFDELTRDYSYENMTAIWPEEAGDVPDMSTFKLLVDYYEVANQCWEDNYDENYNGGGDGKYDEGYYYDSVDCDPDSLVALFNKFPESKVDECIGDFNTTTCSNMYGCLPNVLTFLGADSTDDLDMETNPLLRCAARMSFSDDFDVIWPTGVEKPDPKVVAYGSFVFRAFMNCEKYNTPLGDTVSDNWNYSTECQAAREGNLTTCKDTCCELHDRLMTMGNVSAFPTDSSMAGFTCGQMVRAGESKEDVLACLRSECGGCYETGTGLYGPPGMEAGGQNDNPYSDDCIKSVHAHCVENPDDENCGRECPHTGCSSNYNDNCPCENNGCTAYYDADFAEGQVCTAVHEAVVNAFIAQGFLYPESSWTREYLEAMSGVILTPPGVFELPGEVESLAEEKGCAFLDEIVSCVNATTSYCNSDRGFWSSSCRRLSTCGDGLLSWGEACDDGNTLPFQDGCHECNWVPDGWYCPGPGKPCEVCLRDPNVDQYRPARPGLGTAGRASEESGCPFCMNRRLENRLNPCLTDECKLVNDYPSAQACDEVVADYCAELGTHGMHDPGCTAYVNKSTAFAVPTIPECSFAKRTVEVHGEYLKKMSFMVIECPLIDPTGVAEDFTPMVPYWSPLYALDSDELAELDEGTKKILEIKSLADEDELVPLTALTDHETTPYDDVRVVKVESDMRRAIAEHDNPYRQRVARLSLKGSKTWEDEECEWPHGFRELALLPPCDDAMATIARQGLKELKFRGDVNDNWDFRDFVDISTADLSKFACNPKPNTVQLSIPISATRLEWVANSEQEVERPERVCDLYYQEHGEWPDSDEQCKTFDELFQENLVEISFGERLYQQGCIDDECEERIARCELVPVVPASPKVDLEQFELKADVLLDTILEIADSQTWAELKKALVSVSALAASTPIAGALDLFNSVTVQGSITKFRKDVRYYCPHDWGSWNSTVGAWVQNPDWLADPCCNWELQALMCCPVQDVPTGTVNIITGFDDNKLDVCQNPDQIRQTFANLFTTVTEANKQAAELARKVDPKEFENVWEFEDDCRELIYRSKDVRTEADCYCKYSTVRDGSCVTSEKDMPRCYAECFRAKYETENPYVLFYLKEQWGIAEPESDDVDDENDRFAEAWVEHMTEYGCRGDESWHEDIGYSGYSWTCNSTCQEEYACDYWSVFNRFIELERERTGEWIDEWTVRNSEELCAEYNGTRKCSYDPGDGECYDYQCRIAALEEEYEMPCDTLNSCYNECSAPCNDKDTCLNDGGYWIEDWNSCCPAHAYFRNDTGYAWCSLVPEGKPDSWTLRDEVCCSAWDGEWRRNEWGGECCLGEWRAYEWDDQEYWYCQEHYDTWEACHECHTEVCEPLSAECYTCWQGSEDCCGEEYVSQNETACLSYTRCNNRELGDHECYGDEPLCAYEWGWPASEPATCEIYLWETDDGQTQANCEALGYFWLESRWGGTYCGLEMSPNATSQDCFQLSACEPESWEKRFPGWEAPANGNWDYTYCESGCYVSDDSSFVTNREHYEWGYSGCSFQIDLGNGETMWAGGRWNEEQSTCLVNSWNLREMVHRGAADTPADACSSLTGEHKAVSSYFLPSKFATQEQCEAGRCEGTVNNWRRHPETGHYTGEQPWTEEQCFRLSEKQCDQWCPICRSDISENFGGCFHNETFERYDAETEELCMAAEENLAWFRCPEPEVWLDRWEAVDEVCNTNSDDIPSQVFEELGCRADYQRCPEDRCEEKGQCMNIHGHVFDFRTEHCTDPSWTHGDRFWGEEIVTEGDVSYSTWVSCPWSHRDEIDGACIGERDSDWGCGYDKWYLWHVLGCKKEGFYNAQNCTDAGYTWHDPIRRAEDCTIPGCKLNRWDVREYSAEECEYCGGEVVDMAYWQGGNLMRPFMRKFKYYPDGNEITPINEWIPGQAGYLVQQELEYPVMRAYAQFKMQELLVKYNLYSKVLSTIACDCSSGSVSDESCFDSQADGALSTSQDLPMGQTTEAGTGVTVVTGLISAERRRLQESSANTTSVAVTEYSAGIYAKHEPCTGDDASTFDALVVTNEHGLVVGQLLGNGRGLNITGDVESVLLCLPARDDIALRDSLFDVFGVGKREDDGTISAMIFENDDDVYIERKASQVCIETVNSGIYYPIARVADSLVSSTLTCTGGCENGVCALASDETTECVCACGFSGSSCDMGCPSYCHDNGVCDDASNTCTCTQGSSAPLYIGAACGRKNCPLNENGVSCSGNGYCSVDTGDAVCTCDSGWMGDDCGTRSGGNSTGSDIGYGELEASSDDSDSFGFAVSTSPPTSGAPTKAPTPAPTKPAPEPLVTLNVKMTTNLLGTSSNNTDLSETFGRLKSELADVVPEGIRDKVDIKVQVKQKTQGTLDLTVGAALDDASLGLIERSIELNKCIGVSFCNVTAWAAGSSTRRQLSESVSISYSIDKTIDEDDESPETDDAIEPAELSNLIVVQAAAEGVEVEISVDAAPTPTVQSSLVVKAVPKESALQSIEEAQEGEAFDVTSLQQSFSNAGAITSAVESSTGVTVESVEADLCEGRTCSGNGECVADEESGTSSCECSGSWTGVQCEVGTLAPTLSPTLSPTASPTLSPTASPTGTPSEAPTTKAPTTPSPTVINVASRTGAGALTMAAASLLSFAAFQA</sequence>
<dbReference type="PROSITE" id="PS50026">
    <property type="entry name" value="EGF_3"/>
    <property type="match status" value="2"/>
</dbReference>
<evidence type="ECO:0000256" key="4">
    <source>
        <dbReference type="SAM" id="SignalP"/>
    </source>
</evidence>
<evidence type="ECO:0000259" key="5">
    <source>
        <dbReference type="PROSITE" id="PS50026"/>
    </source>
</evidence>
<evidence type="ECO:0000256" key="1">
    <source>
        <dbReference type="ARBA" id="ARBA00023157"/>
    </source>
</evidence>
<feature type="chain" id="PRO_5015343695" evidence="4">
    <location>
        <begin position="20"/>
        <end position="3014"/>
    </location>
</feature>
<dbReference type="Proteomes" id="UP000241890">
    <property type="component" value="Unassembled WGS sequence"/>
</dbReference>
<dbReference type="SMART" id="SM00181">
    <property type="entry name" value="EGF"/>
    <property type="match status" value="4"/>
</dbReference>
<feature type="disulfide bond" evidence="2">
    <location>
        <begin position="2912"/>
        <end position="2929"/>
    </location>
</feature>
<feature type="compositionally biased region" description="Pro residues" evidence="3">
    <location>
        <begin position="2669"/>
        <end position="2680"/>
    </location>
</feature>
<name>A0A2R5GHC3_9STRA</name>
<evidence type="ECO:0000256" key="3">
    <source>
        <dbReference type="SAM" id="MobiDB-lite"/>
    </source>
</evidence>
<proteinExistence type="predicted"/>
<evidence type="ECO:0000313" key="7">
    <source>
        <dbReference type="Proteomes" id="UP000241890"/>
    </source>
</evidence>
<feature type="compositionally biased region" description="Low complexity" evidence="3">
    <location>
        <begin position="2655"/>
        <end position="2668"/>
    </location>
</feature>
<dbReference type="Pfam" id="PF07974">
    <property type="entry name" value="EGF_2"/>
    <property type="match status" value="1"/>
</dbReference>
<feature type="domain" description="EGF-like" evidence="5">
    <location>
        <begin position="2590"/>
        <end position="2625"/>
    </location>
</feature>
<reference evidence="6 7" key="1">
    <citation type="submission" date="2017-12" db="EMBL/GenBank/DDBJ databases">
        <title>Sequencing, de novo assembly and annotation of complete genome of a new Thraustochytrid species, strain FCC1311.</title>
        <authorList>
            <person name="Sedici K."/>
            <person name="Godart F."/>
            <person name="Aiese Cigliano R."/>
            <person name="Sanseverino W."/>
            <person name="Barakat M."/>
            <person name="Ortet P."/>
            <person name="Marechal E."/>
            <person name="Cagnac O."/>
            <person name="Amato A."/>
        </authorList>
    </citation>
    <scope>NUCLEOTIDE SEQUENCE [LARGE SCALE GENOMIC DNA]</scope>
</reference>
<dbReference type="OrthoDB" id="6130531at2759"/>
<feature type="signal peptide" evidence="4">
    <location>
        <begin position="1"/>
        <end position="19"/>
    </location>
</feature>
<organism evidence="6 7">
    <name type="scientific">Hondaea fermentalgiana</name>
    <dbReference type="NCBI Taxonomy" id="2315210"/>
    <lineage>
        <taxon>Eukaryota</taxon>
        <taxon>Sar</taxon>
        <taxon>Stramenopiles</taxon>
        <taxon>Bigyra</taxon>
        <taxon>Labyrinthulomycetes</taxon>
        <taxon>Thraustochytrida</taxon>
        <taxon>Thraustochytriidae</taxon>
        <taxon>Hondaea</taxon>
    </lineage>
</organism>
<dbReference type="PROSITE" id="PS01186">
    <property type="entry name" value="EGF_2"/>
    <property type="match status" value="1"/>
</dbReference>
<feature type="region of interest" description="Disordered" evidence="3">
    <location>
        <begin position="2951"/>
        <end position="2987"/>
    </location>
</feature>
<gene>
    <name evidence="6" type="ORF">FCC1311_065252</name>
</gene>
<keyword evidence="2" id="KW-0245">EGF-like domain</keyword>
<keyword evidence="7" id="KW-1185">Reference proteome</keyword>
<dbReference type="PROSITE" id="PS00022">
    <property type="entry name" value="EGF_1"/>
    <property type="match status" value="2"/>
</dbReference>
<evidence type="ECO:0000313" key="6">
    <source>
        <dbReference type="EMBL" id="GBG30306.1"/>
    </source>
</evidence>
<feature type="compositionally biased region" description="Polar residues" evidence="3">
    <location>
        <begin position="2951"/>
        <end position="2969"/>
    </location>
</feature>
<accession>A0A2R5GHC3</accession>
<evidence type="ECO:0000256" key="2">
    <source>
        <dbReference type="PROSITE-ProRule" id="PRU00076"/>
    </source>
</evidence>
<dbReference type="Gene3D" id="2.10.25.10">
    <property type="entry name" value="Laminin"/>
    <property type="match status" value="2"/>
</dbReference>
<feature type="disulfide bond" evidence="2">
    <location>
        <begin position="2931"/>
        <end position="2940"/>
    </location>
</feature>
<dbReference type="EMBL" id="BEYU01000074">
    <property type="protein sequence ID" value="GBG30306.1"/>
    <property type="molecule type" value="Genomic_DNA"/>
</dbReference>
<keyword evidence="1 2" id="KW-1015">Disulfide bond</keyword>
<feature type="disulfide bond" evidence="2">
    <location>
        <begin position="2615"/>
        <end position="2624"/>
    </location>
</feature>
<protein>
    <submittedName>
        <fullName evidence="6">Neurogenic locus notch-like protein 2</fullName>
    </submittedName>
</protein>
<comment type="caution">
    <text evidence="6">The sequence shown here is derived from an EMBL/GenBank/DDBJ whole genome shotgun (WGS) entry which is preliminary data.</text>
</comment>
<dbReference type="InParanoid" id="A0A2R5GHC3"/>